<dbReference type="GO" id="GO:0003700">
    <property type="term" value="F:DNA-binding transcription factor activity"/>
    <property type="evidence" value="ECO:0007669"/>
    <property type="project" value="InterPro"/>
</dbReference>
<proteinExistence type="predicted"/>
<reference evidence="5 6" key="1">
    <citation type="submission" date="2018-03" db="EMBL/GenBank/DDBJ databases">
        <title>Aerobic endospore-forming bacteria genome sequencing and assembly.</title>
        <authorList>
            <person name="Cavalcante D.A."/>
            <person name="Driks A."/>
            <person name="Putonti C."/>
            <person name="De-Souza M.T."/>
        </authorList>
    </citation>
    <scope>NUCLEOTIDE SEQUENCE [LARGE SCALE GENOMIC DNA]</scope>
    <source>
        <strain evidence="5 6">SDF0037</strain>
    </source>
</reference>
<gene>
    <name evidence="5" type="ORF">C7Y47_20190</name>
</gene>
<dbReference type="OrthoDB" id="323290at2"/>
<keyword evidence="2" id="KW-0238">DNA-binding</keyword>
<organism evidence="5 6">
    <name type="scientific">Lysinibacillus sphaericus</name>
    <name type="common">Bacillus sphaericus</name>
    <dbReference type="NCBI Taxonomy" id="1421"/>
    <lineage>
        <taxon>Bacteria</taxon>
        <taxon>Bacillati</taxon>
        <taxon>Bacillota</taxon>
        <taxon>Bacilli</taxon>
        <taxon>Bacillales</taxon>
        <taxon>Bacillaceae</taxon>
        <taxon>Lysinibacillus</taxon>
    </lineage>
</organism>
<feature type="domain" description="HTH araC/xylS-type" evidence="4">
    <location>
        <begin position="160"/>
        <end position="265"/>
    </location>
</feature>
<dbReference type="PANTHER" id="PTHR43280">
    <property type="entry name" value="ARAC-FAMILY TRANSCRIPTIONAL REGULATOR"/>
    <property type="match status" value="1"/>
</dbReference>
<dbReference type="EMBL" id="SADV01000024">
    <property type="protein sequence ID" value="TQR28746.1"/>
    <property type="molecule type" value="Genomic_DNA"/>
</dbReference>
<dbReference type="Proteomes" id="UP000317944">
    <property type="component" value="Unassembled WGS sequence"/>
</dbReference>
<evidence type="ECO:0000256" key="2">
    <source>
        <dbReference type="ARBA" id="ARBA00023125"/>
    </source>
</evidence>
<dbReference type="SMART" id="SM00342">
    <property type="entry name" value="HTH_ARAC"/>
    <property type="match status" value="1"/>
</dbReference>
<evidence type="ECO:0000313" key="6">
    <source>
        <dbReference type="Proteomes" id="UP000317944"/>
    </source>
</evidence>
<protein>
    <submittedName>
        <fullName evidence="5">AraC family transcriptional regulator</fullName>
    </submittedName>
</protein>
<dbReference type="InterPro" id="IPR046532">
    <property type="entry name" value="DUF6597"/>
</dbReference>
<sequence>MMNPLNSKIISYLPSQPDFEFQTNYYTEQKVRIKPNQPSILFYQFKMGGISNQISVIPDGCIDILINCDQHYGNICGSVTKSRVINLLPNSTYFGIRFLPCLDIKKLKFGIKDLTDKEISLNEMFPVNTNILERVVTGESFMERVNIFNEILGSQIFEIDKSSKLIKQALYNIYATRGNITITQLAEEVGYSTRYLRKQFEDHIGISPKLFSQIVRFQSSLNMLLRTTHFTLNDVIHENGYYDQAHLIHEFRNFGCMTPYQLTGQKSCLKTS</sequence>
<dbReference type="SUPFAM" id="SSF46689">
    <property type="entry name" value="Homeodomain-like"/>
    <property type="match status" value="1"/>
</dbReference>
<dbReference type="PANTHER" id="PTHR43280:SF2">
    <property type="entry name" value="HTH-TYPE TRANSCRIPTIONAL REGULATOR EXSA"/>
    <property type="match status" value="1"/>
</dbReference>
<dbReference type="InterPro" id="IPR009057">
    <property type="entry name" value="Homeodomain-like_sf"/>
</dbReference>
<dbReference type="Pfam" id="PF20240">
    <property type="entry name" value="DUF6597"/>
    <property type="match status" value="1"/>
</dbReference>
<name>A0A544U9D4_LYSSH</name>
<evidence type="ECO:0000259" key="4">
    <source>
        <dbReference type="PROSITE" id="PS01124"/>
    </source>
</evidence>
<dbReference type="InterPro" id="IPR018060">
    <property type="entry name" value="HTH_AraC"/>
</dbReference>
<dbReference type="PROSITE" id="PS01124">
    <property type="entry name" value="HTH_ARAC_FAMILY_2"/>
    <property type="match status" value="1"/>
</dbReference>
<dbReference type="Pfam" id="PF12833">
    <property type="entry name" value="HTH_18"/>
    <property type="match status" value="1"/>
</dbReference>
<keyword evidence="1" id="KW-0805">Transcription regulation</keyword>
<dbReference type="Gene3D" id="1.10.10.60">
    <property type="entry name" value="Homeodomain-like"/>
    <property type="match status" value="1"/>
</dbReference>
<comment type="caution">
    <text evidence="5">The sequence shown here is derived from an EMBL/GenBank/DDBJ whole genome shotgun (WGS) entry which is preliminary data.</text>
</comment>
<evidence type="ECO:0000313" key="5">
    <source>
        <dbReference type="EMBL" id="TQR28746.1"/>
    </source>
</evidence>
<accession>A0A544U9D4</accession>
<dbReference type="GO" id="GO:0043565">
    <property type="term" value="F:sequence-specific DNA binding"/>
    <property type="evidence" value="ECO:0007669"/>
    <property type="project" value="InterPro"/>
</dbReference>
<dbReference type="AlphaFoldDB" id="A0A544U9D4"/>
<evidence type="ECO:0000256" key="1">
    <source>
        <dbReference type="ARBA" id="ARBA00023015"/>
    </source>
</evidence>
<evidence type="ECO:0000256" key="3">
    <source>
        <dbReference type="ARBA" id="ARBA00023163"/>
    </source>
</evidence>
<keyword evidence="3" id="KW-0804">Transcription</keyword>